<gene>
    <name evidence="7" type="ORF">K3169_10035</name>
</gene>
<dbReference type="SMART" id="SM00448">
    <property type="entry name" value="REC"/>
    <property type="match status" value="1"/>
</dbReference>
<accession>A0ABY6FJU1</accession>
<dbReference type="InterPro" id="IPR011006">
    <property type="entry name" value="CheY-like_superfamily"/>
</dbReference>
<evidence type="ECO:0000313" key="7">
    <source>
        <dbReference type="EMBL" id="UXZ98173.1"/>
    </source>
</evidence>
<keyword evidence="1 4" id="KW-0597">Phosphoprotein</keyword>
<keyword evidence="8" id="KW-1185">Reference proteome</keyword>
<evidence type="ECO:0000256" key="3">
    <source>
        <dbReference type="ARBA" id="ARBA00023125"/>
    </source>
</evidence>
<dbReference type="PANTHER" id="PTHR48111:SF40">
    <property type="entry name" value="PHOSPHATE REGULON TRANSCRIPTIONAL REGULATORY PROTEIN PHOB"/>
    <property type="match status" value="1"/>
</dbReference>
<keyword evidence="2" id="KW-0902">Two-component regulatory system</keyword>
<dbReference type="Pfam" id="PF00072">
    <property type="entry name" value="Response_reg"/>
    <property type="match status" value="1"/>
</dbReference>
<dbReference type="InterPro" id="IPR001789">
    <property type="entry name" value="Sig_transdc_resp-reg_receiver"/>
</dbReference>
<evidence type="ECO:0000256" key="2">
    <source>
        <dbReference type="ARBA" id="ARBA00023012"/>
    </source>
</evidence>
<proteinExistence type="predicted"/>
<protein>
    <submittedName>
        <fullName evidence="7">Response regulator</fullName>
    </submittedName>
</protein>
<evidence type="ECO:0000256" key="4">
    <source>
        <dbReference type="PROSITE-ProRule" id="PRU00169"/>
    </source>
</evidence>
<dbReference type="InterPro" id="IPR039420">
    <property type="entry name" value="WalR-like"/>
</dbReference>
<evidence type="ECO:0000256" key="5">
    <source>
        <dbReference type="SAM" id="MobiDB-lite"/>
    </source>
</evidence>
<dbReference type="PANTHER" id="PTHR48111">
    <property type="entry name" value="REGULATOR OF RPOS"/>
    <property type="match status" value="1"/>
</dbReference>
<evidence type="ECO:0000256" key="1">
    <source>
        <dbReference type="ARBA" id="ARBA00022553"/>
    </source>
</evidence>
<organism evidence="7 8">
    <name type="scientific">Pseudomonas phytophila</name>
    <dbReference type="NCBI Taxonomy" id="2867264"/>
    <lineage>
        <taxon>Bacteria</taxon>
        <taxon>Pseudomonadati</taxon>
        <taxon>Pseudomonadota</taxon>
        <taxon>Gammaproteobacteria</taxon>
        <taxon>Pseudomonadales</taxon>
        <taxon>Pseudomonadaceae</taxon>
        <taxon>Pseudomonas</taxon>
    </lineage>
</organism>
<keyword evidence="3" id="KW-0238">DNA-binding</keyword>
<dbReference type="EMBL" id="CP081201">
    <property type="protein sequence ID" value="UXZ98173.1"/>
    <property type="molecule type" value="Genomic_DNA"/>
</dbReference>
<feature type="modified residue" description="4-aspartylphosphate" evidence="4">
    <location>
        <position position="52"/>
    </location>
</feature>
<reference evidence="7" key="1">
    <citation type="submission" date="2021-08" db="EMBL/GenBank/DDBJ databases">
        <title>Complete genome sequence of Pseudomonas phytophila.</title>
        <authorList>
            <person name="Weir B.S."/>
            <person name="Templeton M.D."/>
            <person name="Arshed S."/>
            <person name="Andersen M.T."/>
            <person name="Jayaraman J."/>
        </authorList>
    </citation>
    <scope>NUCLEOTIDE SEQUENCE</scope>
    <source>
        <strain evidence="7">ICMP 23753</strain>
    </source>
</reference>
<dbReference type="SUPFAM" id="SSF52172">
    <property type="entry name" value="CheY-like"/>
    <property type="match status" value="1"/>
</dbReference>
<evidence type="ECO:0000313" key="8">
    <source>
        <dbReference type="Proteomes" id="UP001063228"/>
    </source>
</evidence>
<dbReference type="PROSITE" id="PS50110">
    <property type="entry name" value="RESPONSE_REGULATORY"/>
    <property type="match status" value="1"/>
</dbReference>
<sequence length="157" mass="16984">MRILIVEDDPILALLNADALEEEGHEIIGPAYDEAEALRLARDFQVDIAFVDINLSGNEEGIKVANVLRDQYGIFSLFVTGQIVAARERGAESIGVLSKPYSLDDLAKAALIAGFWLAGQPANIPNPGALKIFNERSGPPKALPEHSSRIATEHRPS</sequence>
<feature type="compositionally biased region" description="Basic and acidic residues" evidence="5">
    <location>
        <begin position="143"/>
        <end position="157"/>
    </location>
</feature>
<feature type="domain" description="Response regulatory" evidence="6">
    <location>
        <begin position="2"/>
        <end position="114"/>
    </location>
</feature>
<dbReference type="Proteomes" id="UP001063228">
    <property type="component" value="Chromosome"/>
</dbReference>
<evidence type="ECO:0000259" key="6">
    <source>
        <dbReference type="PROSITE" id="PS50110"/>
    </source>
</evidence>
<dbReference type="RefSeq" id="WP_122707169.1">
    <property type="nucleotide sequence ID" value="NZ_CP081201.1"/>
</dbReference>
<feature type="region of interest" description="Disordered" evidence="5">
    <location>
        <begin position="135"/>
        <end position="157"/>
    </location>
</feature>
<name>A0ABY6FJU1_9PSED</name>
<dbReference type="Gene3D" id="3.40.50.2300">
    <property type="match status" value="1"/>
</dbReference>